<evidence type="ECO:0000259" key="1">
    <source>
        <dbReference type="Pfam" id="PF01493"/>
    </source>
</evidence>
<dbReference type="PANTHER" id="PTHR39673">
    <property type="entry name" value="TUNGSTEN FORMYLMETHANOFURAN DEHYDROGENASE, SUBUNIT C (FWDC)"/>
    <property type="match status" value="1"/>
</dbReference>
<name>A0A161R9J3_9FIRM</name>
<dbReference type="Proteomes" id="UP000075737">
    <property type="component" value="Unassembled WGS sequence"/>
</dbReference>
<proteinExistence type="predicted"/>
<evidence type="ECO:0000313" key="3">
    <source>
        <dbReference type="Proteomes" id="UP000075737"/>
    </source>
</evidence>
<reference evidence="2 3" key="1">
    <citation type="submission" date="2015-12" db="EMBL/GenBank/DDBJ databases">
        <title>Draft genome of Thermovenabulum gondwanense isolated from a red thermophilic microbial mat colonisisng an outflow channel of a bore well.</title>
        <authorList>
            <person name="Patel B.K."/>
        </authorList>
    </citation>
    <scope>NUCLEOTIDE SEQUENCE [LARGE SCALE GENOMIC DNA]</scope>
    <source>
        <strain evidence="2 3">R270</strain>
    </source>
</reference>
<dbReference type="AlphaFoldDB" id="A0A161R9J3"/>
<dbReference type="InterPro" id="IPR036485">
    <property type="entry name" value="Glu_synth_asu_C_sf"/>
</dbReference>
<keyword evidence="3" id="KW-1185">Reference proteome</keyword>
<gene>
    <name evidence="2" type="primary">gltS_1</name>
    <name evidence="2" type="ORF">ATZ99_02760</name>
</gene>
<dbReference type="RefSeq" id="WP_068747457.1">
    <property type="nucleotide sequence ID" value="NZ_LOHZ01000018.1"/>
</dbReference>
<dbReference type="Pfam" id="PF01493">
    <property type="entry name" value="GXGXG"/>
    <property type="match status" value="1"/>
</dbReference>
<sequence length="245" mass="26898">MKIDAKGMHYRELNERIHDAVLKGIEEIDIVNVLGQRYIGTGIGQKITINIYGTPGSDLGAFMDGPRINVYGSCQDVIGNTMNDGEIVIHKDAGNVLGLSMRAGKVFIKGSVGYRTGIHMKAYKDKCPVIVIGGKAGDFLGEYMAGGRLVVLGIFGRKKDPVAGRFIATGMHGGTIYIRGNINRSHVANEVCIEEICEEDLPILRKDIEEFCKHFEISDVDSILSGPFIKLVPKSLRPYSKMYAY</sequence>
<protein>
    <submittedName>
        <fullName evidence="2">Ferredoxin-dependent glutamate synthase 2</fullName>
        <ecNumber evidence="2">1.4.7.1</ecNumber>
    </submittedName>
</protein>
<evidence type="ECO:0000313" key="2">
    <source>
        <dbReference type="EMBL" id="KYO68413.1"/>
    </source>
</evidence>
<dbReference type="PIRSF" id="PIRSF006519">
    <property type="entry name" value="GOGAT_dom3"/>
    <property type="match status" value="1"/>
</dbReference>
<dbReference type="Gene3D" id="2.160.20.60">
    <property type="entry name" value="Glutamate synthase, alpha subunit, C-terminal domain"/>
    <property type="match status" value="1"/>
</dbReference>
<dbReference type="InterPro" id="IPR012061">
    <property type="entry name" value="Glu_synth_lsu_3"/>
</dbReference>
<dbReference type="CDD" id="cd00981">
    <property type="entry name" value="arch_gltB"/>
    <property type="match status" value="1"/>
</dbReference>
<dbReference type="SUPFAM" id="SSF69336">
    <property type="entry name" value="Alpha subunit of glutamate synthase, C-terminal domain"/>
    <property type="match status" value="1"/>
</dbReference>
<accession>A0A161R9J3</accession>
<dbReference type="PATRIC" id="fig|520767.4.peg.276"/>
<organism evidence="2 3">
    <name type="scientific">Thermovenabulum gondwanense</name>
    <dbReference type="NCBI Taxonomy" id="520767"/>
    <lineage>
        <taxon>Bacteria</taxon>
        <taxon>Bacillati</taxon>
        <taxon>Bacillota</taxon>
        <taxon>Clostridia</taxon>
        <taxon>Thermosediminibacterales</taxon>
        <taxon>Thermosediminibacteraceae</taxon>
        <taxon>Thermovenabulum</taxon>
    </lineage>
</organism>
<dbReference type="OrthoDB" id="9803192at2"/>
<dbReference type="EMBL" id="LOHZ01000018">
    <property type="protein sequence ID" value="KYO68413.1"/>
    <property type="molecule type" value="Genomic_DNA"/>
</dbReference>
<dbReference type="STRING" id="520767.ATZ99_02760"/>
<dbReference type="EC" id="1.4.7.1" evidence="2"/>
<dbReference type="GO" id="GO:0016041">
    <property type="term" value="F:glutamate synthase (ferredoxin) activity"/>
    <property type="evidence" value="ECO:0007669"/>
    <property type="project" value="UniProtKB-EC"/>
</dbReference>
<dbReference type="InterPro" id="IPR002489">
    <property type="entry name" value="Glu_synth_asu_C"/>
</dbReference>
<keyword evidence="2" id="KW-0560">Oxidoreductase</keyword>
<comment type="caution">
    <text evidence="2">The sequence shown here is derived from an EMBL/GenBank/DDBJ whole genome shotgun (WGS) entry which is preliminary data.</text>
</comment>
<dbReference type="InterPro" id="IPR035710">
    <property type="entry name" value="Archaeal_gltB"/>
</dbReference>
<dbReference type="PANTHER" id="PTHR39673:SF5">
    <property type="entry name" value="TUNGSTEN-CONTAINING FORMYLMETHANOFURAN DEHYDROGENASE 2 SUBUNIT C"/>
    <property type="match status" value="1"/>
</dbReference>
<feature type="domain" description="Glutamate synthase alpha subunit C-terminal" evidence="1">
    <location>
        <begin position="29"/>
        <end position="187"/>
    </location>
</feature>